<feature type="transmembrane region" description="Helical" evidence="1">
    <location>
        <begin position="48"/>
        <end position="67"/>
    </location>
</feature>
<dbReference type="EMBL" id="KV407464">
    <property type="protein sequence ID" value="KZF19982.1"/>
    <property type="molecule type" value="Genomic_DNA"/>
</dbReference>
<evidence type="ECO:0000313" key="2">
    <source>
        <dbReference type="EMBL" id="KZF19982.1"/>
    </source>
</evidence>
<evidence type="ECO:0000313" key="3">
    <source>
        <dbReference type="Proteomes" id="UP000076632"/>
    </source>
</evidence>
<keyword evidence="1" id="KW-0812">Transmembrane</keyword>
<evidence type="ECO:0000256" key="1">
    <source>
        <dbReference type="SAM" id="Phobius"/>
    </source>
</evidence>
<dbReference type="GeneID" id="28901621"/>
<proteinExistence type="predicted"/>
<keyword evidence="1" id="KW-0472">Membrane</keyword>
<reference evidence="2 3" key="1">
    <citation type="journal article" date="2016" name="Fungal Biol.">
        <title>The genome of Xylona heveae provides a window into fungal endophytism.</title>
        <authorList>
            <person name="Gazis R."/>
            <person name="Kuo A."/>
            <person name="Riley R."/>
            <person name="LaButti K."/>
            <person name="Lipzen A."/>
            <person name="Lin J."/>
            <person name="Amirebrahimi M."/>
            <person name="Hesse C.N."/>
            <person name="Spatafora J.W."/>
            <person name="Henrissat B."/>
            <person name="Hainaut M."/>
            <person name="Grigoriev I.V."/>
            <person name="Hibbett D.S."/>
        </authorList>
    </citation>
    <scope>NUCLEOTIDE SEQUENCE [LARGE SCALE GENOMIC DNA]</scope>
    <source>
        <strain evidence="2 3">TC161</strain>
    </source>
</reference>
<keyword evidence="1" id="KW-1133">Transmembrane helix</keyword>
<dbReference type="RefSeq" id="XP_018185537.1">
    <property type="nucleotide sequence ID" value="XM_018336484.1"/>
</dbReference>
<dbReference type="InParanoid" id="A0A165A5J7"/>
<protein>
    <submittedName>
        <fullName evidence="2">Uncharacterized protein</fullName>
    </submittedName>
</protein>
<accession>A0A165A5J7</accession>
<organism evidence="2 3">
    <name type="scientific">Xylona heveae (strain CBS 132557 / TC161)</name>
    <dbReference type="NCBI Taxonomy" id="1328760"/>
    <lineage>
        <taxon>Eukaryota</taxon>
        <taxon>Fungi</taxon>
        <taxon>Dikarya</taxon>
        <taxon>Ascomycota</taxon>
        <taxon>Pezizomycotina</taxon>
        <taxon>Xylonomycetes</taxon>
        <taxon>Xylonales</taxon>
        <taxon>Xylonaceae</taxon>
        <taxon>Xylona</taxon>
    </lineage>
</organism>
<dbReference type="AlphaFoldDB" id="A0A165A5J7"/>
<sequence length="97" mass="11127">MFVERLILNSFNGSFSMQPFFVSLLSLSIGKGLIKVKCPQRQMGQRKTFYLIMIFLFQVGIKDFAAFPCSSRNKKTKTAASRQMMILIRGKRKEKAP</sequence>
<keyword evidence="3" id="KW-1185">Reference proteome</keyword>
<gene>
    <name evidence="2" type="ORF">L228DRAFT_32945</name>
</gene>
<name>A0A165A5J7_XYLHT</name>
<dbReference type="Proteomes" id="UP000076632">
    <property type="component" value="Unassembled WGS sequence"/>
</dbReference>